<protein>
    <recommendedName>
        <fullName evidence="3">DDE Tnp4 domain-containing protein</fullName>
    </recommendedName>
</protein>
<accession>A0A0P4W1F9</accession>
<evidence type="ECO:0000256" key="2">
    <source>
        <dbReference type="ARBA" id="ARBA00022723"/>
    </source>
</evidence>
<dbReference type="EMBL" id="GDRN01091975">
    <property type="protein sequence ID" value="JAI60188.1"/>
    <property type="molecule type" value="Transcribed_RNA"/>
</dbReference>
<dbReference type="GO" id="GO:0046872">
    <property type="term" value="F:metal ion binding"/>
    <property type="evidence" value="ECO:0007669"/>
    <property type="project" value="UniProtKB-KW"/>
</dbReference>
<dbReference type="Pfam" id="PF13359">
    <property type="entry name" value="DDE_Tnp_4"/>
    <property type="match status" value="1"/>
</dbReference>
<evidence type="ECO:0000313" key="4">
    <source>
        <dbReference type="EMBL" id="JAI60188.1"/>
    </source>
</evidence>
<name>A0A0P4W1F9_SCYOL</name>
<evidence type="ECO:0000259" key="3">
    <source>
        <dbReference type="Pfam" id="PF13359"/>
    </source>
</evidence>
<keyword evidence="2" id="KW-0479">Metal-binding</keyword>
<sequence length="114" mass="12986">MSGNGSASDAQMFNHSELKEGLENDNITGWPRPDPLPNDTQDVPYFIVSDDAFSLRTYLMKPYSARNMTREECIYNYRLSRARSVVENAFGIMVNRFQVMLTTMQHHADTVSSS</sequence>
<dbReference type="AlphaFoldDB" id="A0A0P4W1F9"/>
<organism evidence="4">
    <name type="scientific">Scylla olivacea</name>
    <name type="common">Orange mud crab</name>
    <name type="synonym">Cancer olivacea</name>
    <dbReference type="NCBI Taxonomy" id="85551"/>
    <lineage>
        <taxon>Eukaryota</taxon>
        <taxon>Metazoa</taxon>
        <taxon>Ecdysozoa</taxon>
        <taxon>Arthropoda</taxon>
        <taxon>Crustacea</taxon>
        <taxon>Multicrustacea</taxon>
        <taxon>Malacostraca</taxon>
        <taxon>Eumalacostraca</taxon>
        <taxon>Eucarida</taxon>
        <taxon>Decapoda</taxon>
        <taxon>Pleocyemata</taxon>
        <taxon>Brachyura</taxon>
        <taxon>Eubrachyura</taxon>
        <taxon>Portunoidea</taxon>
        <taxon>Portunidae</taxon>
        <taxon>Portuninae</taxon>
        <taxon>Scylla</taxon>
    </lineage>
</organism>
<feature type="domain" description="DDE Tnp4" evidence="3">
    <location>
        <begin position="4"/>
        <end position="107"/>
    </location>
</feature>
<proteinExistence type="predicted"/>
<dbReference type="InterPro" id="IPR027806">
    <property type="entry name" value="HARBI1_dom"/>
</dbReference>
<evidence type="ECO:0000256" key="1">
    <source>
        <dbReference type="ARBA" id="ARBA00001968"/>
    </source>
</evidence>
<reference evidence="4" key="1">
    <citation type="submission" date="2015-09" db="EMBL/GenBank/DDBJ databases">
        <title>Scylla olivacea transcriptome.</title>
        <authorList>
            <person name="Ikhwanuddin M."/>
        </authorList>
    </citation>
    <scope>NUCLEOTIDE SEQUENCE</scope>
</reference>
<comment type="cofactor">
    <cofactor evidence="1">
        <name>a divalent metal cation</name>
        <dbReference type="ChEBI" id="CHEBI:60240"/>
    </cofactor>
</comment>